<dbReference type="EMBL" id="KV417484">
    <property type="protein sequence ID" value="KZP32770.1"/>
    <property type="molecule type" value="Genomic_DNA"/>
</dbReference>
<evidence type="ECO:0000256" key="1">
    <source>
        <dbReference type="SAM" id="MobiDB-lite"/>
    </source>
</evidence>
<name>A0A166VIN3_9AGAM</name>
<reference evidence="2 3" key="1">
    <citation type="journal article" date="2016" name="Mol. Biol. Evol.">
        <title>Comparative Genomics of Early-Diverging Mushroom-Forming Fungi Provides Insights into the Origins of Lignocellulose Decay Capabilities.</title>
        <authorList>
            <person name="Nagy L.G."/>
            <person name="Riley R."/>
            <person name="Tritt A."/>
            <person name="Adam C."/>
            <person name="Daum C."/>
            <person name="Floudas D."/>
            <person name="Sun H."/>
            <person name="Yadav J.S."/>
            <person name="Pangilinan J."/>
            <person name="Larsson K.H."/>
            <person name="Matsuura K."/>
            <person name="Barry K."/>
            <person name="Labutti K."/>
            <person name="Kuo R."/>
            <person name="Ohm R.A."/>
            <person name="Bhattacharya S.S."/>
            <person name="Shirouzu T."/>
            <person name="Yoshinaga Y."/>
            <person name="Martin F.M."/>
            <person name="Grigoriev I.V."/>
            <person name="Hibbett D.S."/>
        </authorList>
    </citation>
    <scope>NUCLEOTIDE SEQUENCE [LARGE SCALE GENOMIC DNA]</scope>
    <source>
        <strain evidence="2 3">CBS 109695</strain>
    </source>
</reference>
<feature type="region of interest" description="Disordered" evidence="1">
    <location>
        <begin position="1"/>
        <end position="25"/>
    </location>
</feature>
<feature type="non-terminal residue" evidence="2">
    <location>
        <position position="1"/>
    </location>
</feature>
<evidence type="ECO:0000313" key="2">
    <source>
        <dbReference type="EMBL" id="KZP32770.1"/>
    </source>
</evidence>
<accession>A0A166VIN3</accession>
<evidence type="ECO:0000313" key="3">
    <source>
        <dbReference type="Proteomes" id="UP000076532"/>
    </source>
</evidence>
<keyword evidence="3" id="KW-1185">Reference proteome</keyword>
<dbReference type="AlphaFoldDB" id="A0A166VIN3"/>
<gene>
    <name evidence="2" type="ORF">FIBSPDRAFT_848019</name>
</gene>
<protein>
    <submittedName>
        <fullName evidence="2">Uncharacterized protein</fullName>
    </submittedName>
</protein>
<sequence length="95" mass="10243">NIIKRSKRTMNGTRPKGGLATKSGALCPPSEVAGVEFEREVLAASDISPIEEGQHKVKMHSADTRYGTQKKQHILRGAEAYVNIPGAVEKNAAED</sequence>
<dbReference type="Proteomes" id="UP000076532">
    <property type="component" value="Unassembled WGS sequence"/>
</dbReference>
<organism evidence="2 3">
    <name type="scientific">Athelia psychrophila</name>
    <dbReference type="NCBI Taxonomy" id="1759441"/>
    <lineage>
        <taxon>Eukaryota</taxon>
        <taxon>Fungi</taxon>
        <taxon>Dikarya</taxon>
        <taxon>Basidiomycota</taxon>
        <taxon>Agaricomycotina</taxon>
        <taxon>Agaricomycetes</taxon>
        <taxon>Agaricomycetidae</taxon>
        <taxon>Atheliales</taxon>
        <taxon>Atheliaceae</taxon>
        <taxon>Athelia</taxon>
    </lineage>
</organism>
<proteinExistence type="predicted"/>